<dbReference type="InterPro" id="IPR013563">
    <property type="entry name" value="Oligopep_ABC_C"/>
</dbReference>
<comment type="similarity">
    <text evidence="1">Belongs to the ABC transporter superfamily.</text>
</comment>
<comment type="caution">
    <text evidence="6">The sequence shown here is derived from an EMBL/GenBank/DDBJ whole genome shotgun (WGS) entry which is preliminary data.</text>
</comment>
<dbReference type="CDD" id="cd03257">
    <property type="entry name" value="ABC_NikE_OppD_transporters"/>
    <property type="match status" value="1"/>
</dbReference>
<organism evidence="6 7">
    <name type="scientific">Paenibacillus solisilvae</name>
    <dbReference type="NCBI Taxonomy" id="2486751"/>
    <lineage>
        <taxon>Bacteria</taxon>
        <taxon>Bacillati</taxon>
        <taxon>Bacillota</taxon>
        <taxon>Bacilli</taxon>
        <taxon>Bacillales</taxon>
        <taxon>Paenibacillaceae</taxon>
        <taxon>Paenibacillus</taxon>
    </lineage>
</organism>
<evidence type="ECO:0000256" key="3">
    <source>
        <dbReference type="ARBA" id="ARBA00022741"/>
    </source>
</evidence>
<dbReference type="SMART" id="SM00382">
    <property type="entry name" value="AAA"/>
    <property type="match status" value="1"/>
</dbReference>
<keyword evidence="4 6" id="KW-0067">ATP-binding</keyword>
<dbReference type="EMBL" id="JBHSOW010000068">
    <property type="protein sequence ID" value="MFC5651096.1"/>
    <property type="molecule type" value="Genomic_DNA"/>
</dbReference>
<sequence>MSDVLLKTQGLTKNYPVNGGLFVKSNKKVHALDKVDLTLYSREIVGVVGESGCGKSTLAKVLMRLVEPTEGTIHFEGRDITRLDKRQMRDIRRHMQIIFQDPFSSLNPRKKVLDLISEPLDIYRIGTRKERVQHVYRMLDIVGLTKNHADRYPHQFSGGQRQRISIARALVLNPKLIICDEPVSALDVSVQAQILNLLQDLQQQFGLSYLIIAHGLDVVRHISDRIVVMYLGKIVELGDCEEIFTRPKHPYTQILLSSIPGNHQESLKAPIKIAGEIPSPINPPSGCRFHTRCPYAFERCKSESPELRTDEDGHAVACFLQ</sequence>
<dbReference type="PROSITE" id="PS00211">
    <property type="entry name" value="ABC_TRANSPORTER_1"/>
    <property type="match status" value="1"/>
</dbReference>
<evidence type="ECO:0000256" key="4">
    <source>
        <dbReference type="ARBA" id="ARBA00022840"/>
    </source>
</evidence>
<keyword evidence="7" id="KW-1185">Reference proteome</keyword>
<dbReference type="InterPro" id="IPR050319">
    <property type="entry name" value="ABC_transp_ATP-bind"/>
</dbReference>
<dbReference type="Pfam" id="PF00005">
    <property type="entry name" value="ABC_tran"/>
    <property type="match status" value="1"/>
</dbReference>
<proteinExistence type="inferred from homology"/>
<dbReference type="Pfam" id="PF08352">
    <property type="entry name" value="oligo_HPY"/>
    <property type="match status" value="1"/>
</dbReference>
<dbReference type="InterPro" id="IPR017871">
    <property type="entry name" value="ABC_transporter-like_CS"/>
</dbReference>
<protein>
    <submittedName>
        <fullName evidence="6">ABC transporter ATP-binding protein</fullName>
    </submittedName>
</protein>
<keyword evidence="3" id="KW-0547">Nucleotide-binding</keyword>
<dbReference type="Proteomes" id="UP001596047">
    <property type="component" value="Unassembled WGS sequence"/>
</dbReference>
<dbReference type="SUPFAM" id="SSF52540">
    <property type="entry name" value="P-loop containing nucleoside triphosphate hydrolases"/>
    <property type="match status" value="1"/>
</dbReference>
<dbReference type="InterPro" id="IPR003593">
    <property type="entry name" value="AAA+_ATPase"/>
</dbReference>
<dbReference type="Gene3D" id="3.40.50.300">
    <property type="entry name" value="P-loop containing nucleotide triphosphate hydrolases"/>
    <property type="match status" value="1"/>
</dbReference>
<evidence type="ECO:0000256" key="1">
    <source>
        <dbReference type="ARBA" id="ARBA00005417"/>
    </source>
</evidence>
<reference evidence="7" key="1">
    <citation type="journal article" date="2019" name="Int. J. Syst. Evol. Microbiol.">
        <title>The Global Catalogue of Microorganisms (GCM) 10K type strain sequencing project: providing services to taxonomists for standard genome sequencing and annotation.</title>
        <authorList>
            <consortium name="The Broad Institute Genomics Platform"/>
            <consortium name="The Broad Institute Genome Sequencing Center for Infectious Disease"/>
            <person name="Wu L."/>
            <person name="Ma J."/>
        </authorList>
    </citation>
    <scope>NUCLEOTIDE SEQUENCE [LARGE SCALE GENOMIC DNA]</scope>
    <source>
        <strain evidence="7">CGMCC 1.3240</strain>
    </source>
</reference>
<dbReference type="InterPro" id="IPR027417">
    <property type="entry name" value="P-loop_NTPase"/>
</dbReference>
<dbReference type="NCBIfam" id="TIGR01727">
    <property type="entry name" value="oligo_HPY"/>
    <property type="match status" value="1"/>
</dbReference>
<dbReference type="PROSITE" id="PS50893">
    <property type="entry name" value="ABC_TRANSPORTER_2"/>
    <property type="match status" value="1"/>
</dbReference>
<dbReference type="InterPro" id="IPR003439">
    <property type="entry name" value="ABC_transporter-like_ATP-bd"/>
</dbReference>
<dbReference type="PANTHER" id="PTHR43776">
    <property type="entry name" value="TRANSPORT ATP-BINDING PROTEIN"/>
    <property type="match status" value="1"/>
</dbReference>
<dbReference type="PANTHER" id="PTHR43776:SF7">
    <property type="entry name" value="D,D-DIPEPTIDE TRANSPORT ATP-BINDING PROTEIN DDPF-RELATED"/>
    <property type="match status" value="1"/>
</dbReference>
<evidence type="ECO:0000259" key="5">
    <source>
        <dbReference type="PROSITE" id="PS50893"/>
    </source>
</evidence>
<evidence type="ECO:0000313" key="6">
    <source>
        <dbReference type="EMBL" id="MFC5651096.1"/>
    </source>
</evidence>
<gene>
    <name evidence="6" type="ORF">ACFPYJ_18680</name>
</gene>
<accession>A0ABW0VZ00</accession>
<feature type="domain" description="ABC transporter" evidence="5">
    <location>
        <begin position="6"/>
        <end position="256"/>
    </location>
</feature>
<dbReference type="GO" id="GO:0005524">
    <property type="term" value="F:ATP binding"/>
    <property type="evidence" value="ECO:0007669"/>
    <property type="project" value="UniProtKB-KW"/>
</dbReference>
<evidence type="ECO:0000256" key="2">
    <source>
        <dbReference type="ARBA" id="ARBA00022448"/>
    </source>
</evidence>
<name>A0ABW0VZ00_9BACL</name>
<keyword evidence="2" id="KW-0813">Transport</keyword>
<evidence type="ECO:0000313" key="7">
    <source>
        <dbReference type="Proteomes" id="UP001596047"/>
    </source>
</evidence>
<dbReference type="RefSeq" id="WP_379189691.1">
    <property type="nucleotide sequence ID" value="NZ_JBHSOW010000068.1"/>
</dbReference>
<dbReference type="NCBIfam" id="NF008453">
    <property type="entry name" value="PRK11308.1"/>
    <property type="match status" value="1"/>
</dbReference>